<sequence length="78" mass="8188">MQQQVGEKRRGVRGVRGVSSSQHPPRPPGIRGLGTPYLNVGDQVPHTPTGAGEGLPSPGATTRDKVGRYLRHPATPSA</sequence>
<evidence type="ECO:0000313" key="2">
    <source>
        <dbReference type="EMBL" id="OHE90479.1"/>
    </source>
</evidence>
<dbReference type="GeneID" id="34567341"/>
<dbReference type="AlphaFoldDB" id="A0A1G4AMS5"/>
<dbReference type="EMBL" id="MJBS01000254">
    <property type="protein sequence ID" value="OHE90479.1"/>
    <property type="molecule type" value="Genomic_DNA"/>
</dbReference>
<comment type="caution">
    <text evidence="2">The sequence shown here is derived from an EMBL/GenBank/DDBJ whole genome shotgun (WGS) entry which is preliminary data.</text>
</comment>
<gene>
    <name evidence="2" type="ORF">CORC01_14220</name>
</gene>
<dbReference type="RefSeq" id="XP_022467656.1">
    <property type="nucleotide sequence ID" value="XM_022625831.1"/>
</dbReference>
<accession>A0A1G4AMS5</accession>
<feature type="region of interest" description="Disordered" evidence="1">
    <location>
        <begin position="1"/>
        <end position="78"/>
    </location>
</feature>
<reference evidence="2 3" key="1">
    <citation type="submission" date="2016-09" db="EMBL/GenBank/DDBJ databases">
        <authorList>
            <person name="Capua I."/>
            <person name="De Benedictis P."/>
            <person name="Joannis T."/>
            <person name="Lombin L.H."/>
            <person name="Cattoli G."/>
        </authorList>
    </citation>
    <scope>NUCLEOTIDE SEQUENCE [LARGE SCALE GENOMIC DNA]</scope>
    <source>
        <strain evidence="2 3">IMI 309357</strain>
    </source>
</reference>
<evidence type="ECO:0000313" key="3">
    <source>
        <dbReference type="Proteomes" id="UP000176998"/>
    </source>
</evidence>
<dbReference type="Proteomes" id="UP000176998">
    <property type="component" value="Unassembled WGS sequence"/>
</dbReference>
<keyword evidence="3" id="KW-1185">Reference proteome</keyword>
<name>A0A1G4AMS5_9PEZI</name>
<proteinExistence type="predicted"/>
<organism evidence="2 3">
    <name type="scientific">Colletotrichum orchidophilum</name>
    <dbReference type="NCBI Taxonomy" id="1209926"/>
    <lineage>
        <taxon>Eukaryota</taxon>
        <taxon>Fungi</taxon>
        <taxon>Dikarya</taxon>
        <taxon>Ascomycota</taxon>
        <taxon>Pezizomycotina</taxon>
        <taxon>Sordariomycetes</taxon>
        <taxon>Hypocreomycetidae</taxon>
        <taxon>Glomerellales</taxon>
        <taxon>Glomerellaceae</taxon>
        <taxon>Colletotrichum</taxon>
    </lineage>
</organism>
<evidence type="ECO:0000256" key="1">
    <source>
        <dbReference type="SAM" id="MobiDB-lite"/>
    </source>
</evidence>
<protein>
    <submittedName>
        <fullName evidence="2">Uncharacterized protein</fullName>
    </submittedName>
</protein>